<evidence type="ECO:0000313" key="1">
    <source>
        <dbReference type="EMBL" id="CAG9790412.1"/>
    </source>
</evidence>
<dbReference type="Proteomes" id="UP001153714">
    <property type="component" value="Chromosome 22"/>
</dbReference>
<accession>A0A9N9R6R7</accession>
<gene>
    <name evidence="1" type="ORF">DIATSA_LOCUS8080</name>
</gene>
<dbReference type="EMBL" id="OU893353">
    <property type="protein sequence ID" value="CAG9790412.1"/>
    <property type="molecule type" value="Genomic_DNA"/>
</dbReference>
<evidence type="ECO:0000313" key="2">
    <source>
        <dbReference type="Proteomes" id="UP001153714"/>
    </source>
</evidence>
<organism evidence="1 2">
    <name type="scientific">Diatraea saccharalis</name>
    <name type="common">sugarcane borer</name>
    <dbReference type="NCBI Taxonomy" id="40085"/>
    <lineage>
        <taxon>Eukaryota</taxon>
        <taxon>Metazoa</taxon>
        <taxon>Ecdysozoa</taxon>
        <taxon>Arthropoda</taxon>
        <taxon>Hexapoda</taxon>
        <taxon>Insecta</taxon>
        <taxon>Pterygota</taxon>
        <taxon>Neoptera</taxon>
        <taxon>Endopterygota</taxon>
        <taxon>Lepidoptera</taxon>
        <taxon>Glossata</taxon>
        <taxon>Ditrysia</taxon>
        <taxon>Pyraloidea</taxon>
        <taxon>Crambidae</taxon>
        <taxon>Crambinae</taxon>
        <taxon>Diatraea</taxon>
    </lineage>
</organism>
<name>A0A9N9R6R7_9NEOP</name>
<proteinExistence type="predicted"/>
<dbReference type="AlphaFoldDB" id="A0A9N9R6R7"/>
<reference evidence="1" key="2">
    <citation type="submission" date="2022-10" db="EMBL/GenBank/DDBJ databases">
        <authorList>
            <consortium name="ENA_rothamsted_submissions"/>
            <consortium name="culmorum"/>
            <person name="King R."/>
        </authorList>
    </citation>
    <scope>NUCLEOTIDE SEQUENCE</scope>
</reference>
<keyword evidence="2" id="KW-1185">Reference proteome</keyword>
<reference evidence="1" key="1">
    <citation type="submission" date="2021-12" db="EMBL/GenBank/DDBJ databases">
        <authorList>
            <person name="King R."/>
        </authorList>
    </citation>
    <scope>NUCLEOTIDE SEQUENCE</scope>
</reference>
<protein>
    <submittedName>
        <fullName evidence="1">Uncharacterized protein</fullName>
    </submittedName>
</protein>
<sequence>MTCPGQRRGSYYHEPMQQQGVYPVCVIKWRGDVVGRLERRLWHGEKSSNLTRATSRQLLAKANESARATSGVAGRYTSKLNKTDFATINNQLSVLMEVVAHLGLTPESSKNDIDKANTRAEMANVAWGVAAYRRWKLKPKM</sequence>